<reference evidence="2 3" key="1">
    <citation type="submission" date="2015-05" db="EMBL/GenBank/DDBJ databases">
        <title>Draft genome sequence of Microvirga vignae strain BR3299, a novel nitrogen fixing bacteria isolated from Brazil semi-aired region.</title>
        <authorList>
            <person name="Zilli J.E."/>
            <person name="Passos S.R."/>
            <person name="Leite J."/>
            <person name="Baldani J.I."/>
            <person name="Xavier G.R."/>
            <person name="Rumjaneck N.G."/>
            <person name="Simoes-Araujo J.L."/>
        </authorList>
    </citation>
    <scope>NUCLEOTIDE SEQUENCE [LARGE SCALE GENOMIC DNA]</scope>
    <source>
        <strain evidence="2 3">BR3299</strain>
    </source>
</reference>
<evidence type="ECO:0000313" key="3">
    <source>
        <dbReference type="Proteomes" id="UP000035489"/>
    </source>
</evidence>
<dbReference type="InterPro" id="IPR047650">
    <property type="entry name" value="Transpos_IS110"/>
</dbReference>
<accession>A0A0H1REU8</accession>
<gene>
    <name evidence="2" type="ORF">AA309_08395</name>
</gene>
<dbReference type="PANTHER" id="PTHR33055">
    <property type="entry name" value="TRANSPOSASE FOR INSERTION SEQUENCE ELEMENT IS1111A"/>
    <property type="match status" value="1"/>
</dbReference>
<keyword evidence="3" id="KW-1185">Reference proteome</keyword>
<dbReference type="PATRIC" id="fig|1225564.3.peg.2279"/>
<dbReference type="Pfam" id="PF02371">
    <property type="entry name" value="Transposase_20"/>
    <property type="match status" value="1"/>
</dbReference>
<organism evidence="2 3">
    <name type="scientific">Microvirga vignae</name>
    <dbReference type="NCBI Taxonomy" id="1225564"/>
    <lineage>
        <taxon>Bacteria</taxon>
        <taxon>Pseudomonadati</taxon>
        <taxon>Pseudomonadota</taxon>
        <taxon>Alphaproteobacteria</taxon>
        <taxon>Hyphomicrobiales</taxon>
        <taxon>Methylobacteriaceae</taxon>
        <taxon>Microvirga</taxon>
    </lineage>
</organism>
<dbReference type="GO" id="GO:0004803">
    <property type="term" value="F:transposase activity"/>
    <property type="evidence" value="ECO:0007669"/>
    <property type="project" value="InterPro"/>
</dbReference>
<dbReference type="InterPro" id="IPR003346">
    <property type="entry name" value="Transposase_20"/>
</dbReference>
<dbReference type="Proteomes" id="UP000035489">
    <property type="component" value="Unassembled WGS sequence"/>
</dbReference>
<evidence type="ECO:0000259" key="1">
    <source>
        <dbReference type="Pfam" id="PF02371"/>
    </source>
</evidence>
<evidence type="ECO:0000313" key="2">
    <source>
        <dbReference type="EMBL" id="KLK93356.1"/>
    </source>
</evidence>
<sequence>MATCKSGTFRGRTKLSKHGNARLRRVLWMAAKVAARQRDNSFRDKLNRYAKRNRHDADLRQKAITALTAKMARVVHAAIKGGTEYRPLFELPVSSGRSSLCTGREDT</sequence>
<name>A0A0H1REU8_9HYPH</name>
<proteinExistence type="predicted"/>
<protein>
    <recommendedName>
        <fullName evidence="1">Transposase IS116/IS110/IS902 C-terminal domain-containing protein</fullName>
    </recommendedName>
</protein>
<comment type="caution">
    <text evidence="2">The sequence shown here is derived from an EMBL/GenBank/DDBJ whole genome shotgun (WGS) entry which is preliminary data.</text>
</comment>
<feature type="domain" description="Transposase IS116/IS110/IS902 C-terminal" evidence="1">
    <location>
        <begin position="5"/>
        <end position="44"/>
    </location>
</feature>
<dbReference type="PANTHER" id="PTHR33055:SF15">
    <property type="entry name" value="TRANSPOSASE-RELATED"/>
    <property type="match status" value="1"/>
</dbReference>
<dbReference type="GO" id="GO:0006313">
    <property type="term" value="P:DNA transposition"/>
    <property type="evidence" value="ECO:0007669"/>
    <property type="project" value="InterPro"/>
</dbReference>
<dbReference type="GO" id="GO:0003677">
    <property type="term" value="F:DNA binding"/>
    <property type="evidence" value="ECO:0007669"/>
    <property type="project" value="InterPro"/>
</dbReference>
<dbReference type="EMBL" id="LCYG01000020">
    <property type="protein sequence ID" value="KLK93356.1"/>
    <property type="molecule type" value="Genomic_DNA"/>
</dbReference>
<dbReference type="AlphaFoldDB" id="A0A0H1REU8"/>